<name>A0A0N4WY84_HAEPC</name>
<reference evidence="3" key="1">
    <citation type="submission" date="2017-02" db="UniProtKB">
        <authorList>
            <consortium name="WormBaseParasite"/>
        </authorList>
    </citation>
    <scope>IDENTIFICATION</scope>
</reference>
<reference evidence="1 2" key="2">
    <citation type="submission" date="2018-11" db="EMBL/GenBank/DDBJ databases">
        <authorList>
            <consortium name="Pathogen Informatics"/>
        </authorList>
    </citation>
    <scope>NUCLEOTIDE SEQUENCE [LARGE SCALE GENOMIC DNA]</scope>
    <source>
        <strain evidence="1 2">MHpl1</strain>
    </source>
</reference>
<dbReference type="InterPro" id="IPR020103">
    <property type="entry name" value="PsdUridine_synth_cat_dom_sf"/>
</dbReference>
<dbReference type="InterPro" id="IPR029071">
    <property type="entry name" value="Ubiquitin-like_domsf"/>
</dbReference>
<dbReference type="AlphaFoldDB" id="A0A0N4WY84"/>
<dbReference type="InterPro" id="IPR042214">
    <property type="entry name" value="TruD_catalytic"/>
</dbReference>
<organism evidence="3">
    <name type="scientific">Haemonchus placei</name>
    <name type="common">Barber's pole worm</name>
    <dbReference type="NCBI Taxonomy" id="6290"/>
    <lineage>
        <taxon>Eukaryota</taxon>
        <taxon>Metazoa</taxon>
        <taxon>Ecdysozoa</taxon>
        <taxon>Nematoda</taxon>
        <taxon>Chromadorea</taxon>
        <taxon>Rhabditida</taxon>
        <taxon>Rhabditina</taxon>
        <taxon>Rhabditomorpha</taxon>
        <taxon>Strongyloidea</taxon>
        <taxon>Trichostrongylidae</taxon>
        <taxon>Haemonchus</taxon>
    </lineage>
</organism>
<dbReference type="SUPFAM" id="SSF54236">
    <property type="entry name" value="Ubiquitin-like"/>
    <property type="match status" value="1"/>
</dbReference>
<dbReference type="WBParaSite" id="HPLM_0001682201-mRNA-1">
    <property type="protein sequence ID" value="HPLM_0001682201-mRNA-1"/>
    <property type="gene ID" value="HPLM_0001682201"/>
</dbReference>
<dbReference type="GO" id="GO:0001522">
    <property type="term" value="P:pseudouridine synthesis"/>
    <property type="evidence" value="ECO:0007669"/>
    <property type="project" value="InterPro"/>
</dbReference>
<keyword evidence="2" id="KW-1185">Reference proteome</keyword>
<evidence type="ECO:0000313" key="2">
    <source>
        <dbReference type="Proteomes" id="UP000268014"/>
    </source>
</evidence>
<protein>
    <submittedName>
        <fullName evidence="3">Ubiquitin-like domain-containing protein</fullName>
    </submittedName>
</protein>
<dbReference type="EMBL" id="UZAF01019603">
    <property type="protein sequence ID" value="VDO61832.1"/>
    <property type="molecule type" value="Genomic_DNA"/>
</dbReference>
<dbReference type="STRING" id="6290.A0A0N4WY84"/>
<dbReference type="Proteomes" id="UP000268014">
    <property type="component" value="Unassembled WGS sequence"/>
</dbReference>
<evidence type="ECO:0000313" key="1">
    <source>
        <dbReference type="EMBL" id="VDO61832.1"/>
    </source>
</evidence>
<dbReference type="SUPFAM" id="SSF55120">
    <property type="entry name" value="Pseudouridine synthase"/>
    <property type="match status" value="1"/>
</dbReference>
<dbReference type="GO" id="GO:0009982">
    <property type="term" value="F:pseudouridine synthase activity"/>
    <property type="evidence" value="ECO:0007669"/>
    <property type="project" value="InterPro"/>
</dbReference>
<dbReference type="Gene3D" id="3.30.2350.20">
    <property type="entry name" value="TruD, catalytic domain"/>
    <property type="match status" value="1"/>
</dbReference>
<sequence>MHYNQNCAIFFSRFALGETARPMLIRPVDVKWSIYCTSIYCYLYDGITTRSIDESEMVGDFMALQVQFSLPSGCYATVALRQITGTDMGKNSMKIHAEAAKTDWSNAQNSEHSIMKVSVKNRANGTVFQVELDANATIGELRSKIVSHVGDS</sequence>
<dbReference type="OrthoDB" id="447290at2759"/>
<evidence type="ECO:0000313" key="3">
    <source>
        <dbReference type="WBParaSite" id="HPLM_0001682201-mRNA-1"/>
    </source>
</evidence>
<accession>A0A0N4WY84</accession>
<gene>
    <name evidence="1" type="ORF">HPLM_LOCUS16814</name>
</gene>
<proteinExistence type="predicted"/>
<dbReference type="GO" id="GO:0003723">
    <property type="term" value="F:RNA binding"/>
    <property type="evidence" value="ECO:0007669"/>
    <property type="project" value="InterPro"/>
</dbReference>